<keyword evidence="4" id="KW-1185">Reference proteome</keyword>
<dbReference type="Proteomes" id="UP000675880">
    <property type="component" value="Unassembled WGS sequence"/>
</dbReference>
<feature type="signal peptide" evidence="2">
    <location>
        <begin position="1"/>
        <end position="24"/>
    </location>
</feature>
<evidence type="ECO:0000313" key="3">
    <source>
        <dbReference type="EMBL" id="CAE6792410.1"/>
    </source>
</evidence>
<dbReference type="RefSeq" id="WP_213043929.1">
    <property type="nucleotide sequence ID" value="NZ_CAJNBJ010000019.1"/>
</dbReference>
<protein>
    <submittedName>
        <fullName evidence="3">Uncharacterized protein</fullName>
    </submittedName>
</protein>
<proteinExistence type="predicted"/>
<keyword evidence="2" id="KW-0732">Signal</keyword>
<evidence type="ECO:0000256" key="2">
    <source>
        <dbReference type="SAM" id="SignalP"/>
    </source>
</evidence>
<evidence type="ECO:0000313" key="4">
    <source>
        <dbReference type="Proteomes" id="UP000675880"/>
    </source>
</evidence>
<feature type="chain" id="PRO_5045232275" evidence="2">
    <location>
        <begin position="25"/>
        <end position="302"/>
    </location>
</feature>
<gene>
    <name evidence="3" type="ORF">NSPZN2_60072</name>
</gene>
<accession>A0ABM8S6S5</accession>
<feature type="region of interest" description="Disordered" evidence="1">
    <location>
        <begin position="268"/>
        <end position="302"/>
    </location>
</feature>
<dbReference type="EMBL" id="CAJNBJ010000019">
    <property type="protein sequence ID" value="CAE6792410.1"/>
    <property type="molecule type" value="Genomic_DNA"/>
</dbReference>
<name>A0ABM8S6S5_9BACT</name>
<organism evidence="3 4">
    <name type="scientific">Nitrospira defluvii</name>
    <dbReference type="NCBI Taxonomy" id="330214"/>
    <lineage>
        <taxon>Bacteria</taxon>
        <taxon>Pseudomonadati</taxon>
        <taxon>Nitrospirota</taxon>
        <taxon>Nitrospiria</taxon>
        <taxon>Nitrospirales</taxon>
        <taxon>Nitrospiraceae</taxon>
        <taxon>Nitrospira</taxon>
    </lineage>
</organism>
<reference evidence="3 4" key="1">
    <citation type="submission" date="2021-02" db="EMBL/GenBank/DDBJ databases">
        <authorList>
            <person name="Han P."/>
        </authorList>
    </citation>
    <scope>NUCLEOTIDE SEQUENCE [LARGE SCALE GENOMIC DNA]</scope>
    <source>
        <strain evidence="3">Candidatus Nitrospira sp. ZN2</strain>
    </source>
</reference>
<sequence>MTRLHALNLVLAGSLGLWSAPAWADSLCADKALQVAADAQLKKAEELERARKPREAFAAAAKADSECVSDYPRREALTLRTAKAVGMEEERRGNLKDAFDWYLRAHSPAEAGRMQRKLVEQHPDDINTVSHAIDYFAHENDQAQESAMRAHALKNLDKALAEEEKRFASIGRNSLQELGRARDWAYYAKAGEDRIRARAAKRAETLAAEDGRKFLELAISYYEQADRHEGVKQVREKALSLAKRHEAKGEGEVAADYYAIAGEHAKAEAVQKHTEQRHEQAEEGRKKTFKKEQADLEKALGF</sequence>
<comment type="caution">
    <text evidence="3">The sequence shown here is derived from an EMBL/GenBank/DDBJ whole genome shotgun (WGS) entry which is preliminary data.</text>
</comment>
<evidence type="ECO:0000256" key="1">
    <source>
        <dbReference type="SAM" id="MobiDB-lite"/>
    </source>
</evidence>